<sequence>MISNFPPIILASQSPRRKKILELANVPFDVVVSHSDENFPSELAPELVPVFIAKNKAIAVWEKINAKKDAIVIAADTVVIVDGNILGKPKDRAEAIAFLESMSGKNHAVVTGVFLLSKEKEERFFEETKVYFKKLTLEEIEYYVDRFQPYDKAGAYGIQEWIGLIGIEKIDGDFYNVMGLPANKLLQTLEAFIG</sequence>
<gene>
    <name evidence="5" type="primary">maf</name>
    <name evidence="5" type="ORF">E0W69_003675</name>
</gene>
<comment type="subcellular location">
    <subcellularLocation>
        <location evidence="4">Cytoplasm</location>
    </subcellularLocation>
</comment>
<comment type="function">
    <text evidence="4">Nucleoside triphosphate pyrophosphatase that hydrolyzes dTTP and UTP. May have a dual role in cell division arrest and in preventing the incorporation of modified nucleotides into cellular nucleic acids.</text>
</comment>
<dbReference type="CDD" id="cd00555">
    <property type="entry name" value="Maf"/>
    <property type="match status" value="1"/>
</dbReference>
<dbReference type="NCBIfam" id="TIGR00172">
    <property type="entry name" value="maf"/>
    <property type="match status" value="1"/>
</dbReference>
<reference evidence="5 6" key="1">
    <citation type="submission" date="2019-09" db="EMBL/GenBank/DDBJ databases">
        <title>Complete genome sequence of Arachidicoccus sp. B3-10 isolated from apple orchard soil.</title>
        <authorList>
            <person name="Kim H.S."/>
            <person name="Han K.-I."/>
            <person name="Suh M.K."/>
            <person name="Lee K.C."/>
            <person name="Eom M.K."/>
            <person name="Kim J.-S."/>
            <person name="Kang S.W."/>
            <person name="Sin Y."/>
            <person name="Lee J.-S."/>
        </authorList>
    </citation>
    <scope>NUCLEOTIDE SEQUENCE [LARGE SCALE GENOMIC DNA]</scope>
    <source>
        <strain evidence="5 6">B3-10</strain>
    </source>
</reference>
<dbReference type="AlphaFoldDB" id="A0A5P2G3Y1"/>
<evidence type="ECO:0000313" key="6">
    <source>
        <dbReference type="Proteomes" id="UP000292424"/>
    </source>
</evidence>
<dbReference type="PANTHER" id="PTHR43213:SF5">
    <property type="entry name" value="BIFUNCTIONAL DTTP_UTP PYROPHOSPHATASE_METHYLTRANSFERASE PROTEIN-RELATED"/>
    <property type="match status" value="1"/>
</dbReference>
<dbReference type="GO" id="GO:0036218">
    <property type="term" value="F:dTTP diphosphatase activity"/>
    <property type="evidence" value="ECO:0007669"/>
    <property type="project" value="RHEA"/>
</dbReference>
<dbReference type="KEGG" id="arac:E0W69_003675"/>
<dbReference type="Gene3D" id="3.90.950.10">
    <property type="match status" value="1"/>
</dbReference>
<dbReference type="RefSeq" id="WP_131328690.1">
    <property type="nucleotide sequence ID" value="NZ_CP044016.1"/>
</dbReference>
<dbReference type="InterPro" id="IPR029001">
    <property type="entry name" value="ITPase-like_fam"/>
</dbReference>
<evidence type="ECO:0000256" key="3">
    <source>
        <dbReference type="ARBA" id="ARBA00023080"/>
    </source>
</evidence>
<dbReference type="InterPro" id="IPR003697">
    <property type="entry name" value="Maf-like"/>
</dbReference>
<comment type="catalytic activity">
    <reaction evidence="4">
        <text>UTP + H2O = UMP + diphosphate + H(+)</text>
        <dbReference type="Rhea" id="RHEA:29395"/>
        <dbReference type="ChEBI" id="CHEBI:15377"/>
        <dbReference type="ChEBI" id="CHEBI:15378"/>
        <dbReference type="ChEBI" id="CHEBI:33019"/>
        <dbReference type="ChEBI" id="CHEBI:46398"/>
        <dbReference type="ChEBI" id="CHEBI:57865"/>
        <dbReference type="EC" id="3.6.1.9"/>
    </reaction>
</comment>
<proteinExistence type="inferred from homology"/>
<feature type="site" description="Important for substrate specificity" evidence="4">
    <location>
        <position position="159"/>
    </location>
</feature>
<dbReference type="OrthoDB" id="9807767at2"/>
<comment type="similarity">
    <text evidence="4">Belongs to the Maf family. YhdE subfamily.</text>
</comment>
<dbReference type="EMBL" id="CP044016">
    <property type="protein sequence ID" value="QES87803.1"/>
    <property type="molecule type" value="Genomic_DNA"/>
</dbReference>
<comment type="cofactor">
    <cofactor evidence="1 4">
        <name>a divalent metal cation</name>
        <dbReference type="ChEBI" id="CHEBI:60240"/>
    </cofactor>
</comment>
<feature type="site" description="Important for substrate specificity" evidence="4">
    <location>
        <position position="77"/>
    </location>
</feature>
<evidence type="ECO:0000256" key="4">
    <source>
        <dbReference type="HAMAP-Rule" id="MF_00528"/>
    </source>
</evidence>
<keyword evidence="4" id="KW-0963">Cytoplasm</keyword>
<comment type="catalytic activity">
    <reaction evidence="4">
        <text>dTTP + H2O = dTMP + diphosphate + H(+)</text>
        <dbReference type="Rhea" id="RHEA:28534"/>
        <dbReference type="ChEBI" id="CHEBI:15377"/>
        <dbReference type="ChEBI" id="CHEBI:15378"/>
        <dbReference type="ChEBI" id="CHEBI:33019"/>
        <dbReference type="ChEBI" id="CHEBI:37568"/>
        <dbReference type="ChEBI" id="CHEBI:63528"/>
        <dbReference type="EC" id="3.6.1.9"/>
    </reaction>
</comment>
<dbReference type="GO" id="GO:0005737">
    <property type="term" value="C:cytoplasm"/>
    <property type="evidence" value="ECO:0007669"/>
    <property type="project" value="UniProtKB-SubCell"/>
</dbReference>
<dbReference type="Proteomes" id="UP000292424">
    <property type="component" value="Chromosome"/>
</dbReference>
<protein>
    <recommendedName>
        <fullName evidence="4">dTTP/UTP pyrophosphatase</fullName>
        <shortName evidence="4">dTTPase/UTPase</shortName>
        <ecNumber evidence="4">3.6.1.9</ecNumber>
    </recommendedName>
    <alternativeName>
        <fullName evidence="4">Nucleoside triphosphate pyrophosphatase</fullName>
    </alternativeName>
    <alternativeName>
        <fullName evidence="4">Nucleotide pyrophosphatase</fullName>
        <shortName evidence="4">Nucleotide PPase</shortName>
    </alternativeName>
</protein>
<dbReference type="Pfam" id="PF02545">
    <property type="entry name" value="Maf"/>
    <property type="match status" value="1"/>
</dbReference>
<dbReference type="SUPFAM" id="SSF52972">
    <property type="entry name" value="ITPase-like"/>
    <property type="match status" value="1"/>
</dbReference>
<organism evidence="5 6">
    <name type="scientific">Rhizosphaericola mali</name>
    <dbReference type="NCBI Taxonomy" id="2545455"/>
    <lineage>
        <taxon>Bacteria</taxon>
        <taxon>Pseudomonadati</taxon>
        <taxon>Bacteroidota</taxon>
        <taxon>Chitinophagia</taxon>
        <taxon>Chitinophagales</taxon>
        <taxon>Chitinophagaceae</taxon>
        <taxon>Rhizosphaericola</taxon>
    </lineage>
</organism>
<dbReference type="PANTHER" id="PTHR43213">
    <property type="entry name" value="BIFUNCTIONAL DTTP/UTP PYROPHOSPHATASE/METHYLTRANSFERASE PROTEIN-RELATED"/>
    <property type="match status" value="1"/>
</dbReference>
<dbReference type="EC" id="3.6.1.9" evidence="4"/>
<feature type="active site" description="Proton acceptor" evidence="4">
    <location>
        <position position="76"/>
    </location>
</feature>
<keyword evidence="6" id="KW-1185">Reference proteome</keyword>
<dbReference type="HAMAP" id="MF_00528">
    <property type="entry name" value="Maf"/>
    <property type="match status" value="1"/>
</dbReference>
<accession>A0A5P2G3Y1</accession>
<dbReference type="GO" id="GO:0009117">
    <property type="term" value="P:nucleotide metabolic process"/>
    <property type="evidence" value="ECO:0007669"/>
    <property type="project" value="UniProtKB-KW"/>
</dbReference>
<dbReference type="GO" id="GO:0036221">
    <property type="term" value="F:UTP diphosphatase activity"/>
    <property type="evidence" value="ECO:0007669"/>
    <property type="project" value="RHEA"/>
</dbReference>
<comment type="caution">
    <text evidence="4">Lacks conserved residue(s) required for the propagation of feature annotation.</text>
</comment>
<name>A0A5P2G3Y1_9BACT</name>
<evidence type="ECO:0000256" key="1">
    <source>
        <dbReference type="ARBA" id="ARBA00001968"/>
    </source>
</evidence>
<evidence type="ECO:0000313" key="5">
    <source>
        <dbReference type="EMBL" id="QES87803.1"/>
    </source>
</evidence>
<dbReference type="PIRSF" id="PIRSF006305">
    <property type="entry name" value="Maf"/>
    <property type="match status" value="1"/>
</dbReference>
<evidence type="ECO:0000256" key="2">
    <source>
        <dbReference type="ARBA" id="ARBA00022801"/>
    </source>
</evidence>
<keyword evidence="2 4" id="KW-0378">Hydrolase</keyword>
<feature type="site" description="Important for substrate specificity" evidence="4">
    <location>
        <position position="16"/>
    </location>
</feature>
<keyword evidence="3 4" id="KW-0546">Nucleotide metabolism</keyword>